<gene>
    <name evidence="2" type="ORF">LVJ94_36885</name>
</gene>
<sequence length="310" mass="34106">MGFVTLARSKKASSGSPWAAVSRDPSGATNPTAQLGAMPDSTTRRTSSEAALFIAWNVAKFRTSNIKTVSKRPKASRQAEPLDPYPREQSENLMKLRNFFSIVALASAVAVTGFSSPASADEASDAQAFVQTQHGKIATLLRQPASGSRDSQINAALETFVDYDELTRRAFGKPCPPAVSNCTDHWGQLTDAQKTEVRGLLKQLVEKNYRKNIIKTLDYEVSFKGSRAAGLGDSRIRTEAQNKLKPRDPAVQVDYFVHNQPGGLKVVDIVTEGSSLTKNYYDQFHKMLTTEGQKYPYVVKKLQEKIAKKD</sequence>
<name>A0ABZ2KUW3_9BACT</name>
<protein>
    <submittedName>
        <fullName evidence="2">ABC transporter substrate-binding protein</fullName>
    </submittedName>
</protein>
<dbReference type="Gene3D" id="3.10.450.710">
    <property type="entry name" value="Tgt2/MlaC"/>
    <property type="match status" value="1"/>
</dbReference>
<evidence type="ECO:0000313" key="3">
    <source>
        <dbReference type="Proteomes" id="UP001374803"/>
    </source>
</evidence>
<accession>A0ABZ2KUW3</accession>
<dbReference type="Pfam" id="PF05494">
    <property type="entry name" value="MlaC"/>
    <property type="match status" value="1"/>
</dbReference>
<dbReference type="PANTHER" id="PTHR36573:SF1">
    <property type="entry name" value="INTERMEMBRANE PHOSPHOLIPID TRANSPORT SYSTEM BINDING PROTEIN MLAC"/>
    <property type="match status" value="1"/>
</dbReference>
<feature type="region of interest" description="Disordered" evidence="1">
    <location>
        <begin position="9"/>
        <end position="43"/>
    </location>
</feature>
<reference evidence="2" key="1">
    <citation type="submission" date="2021-12" db="EMBL/GenBank/DDBJ databases">
        <title>Discovery of the Pendulisporaceae a myxobacterial family with distinct sporulation behavior and unique specialized metabolism.</title>
        <authorList>
            <person name="Garcia R."/>
            <person name="Popoff A."/>
            <person name="Bader C.D."/>
            <person name="Loehr J."/>
            <person name="Walesch S."/>
            <person name="Walt C."/>
            <person name="Boldt J."/>
            <person name="Bunk B."/>
            <person name="Haeckl F.J.F.P.J."/>
            <person name="Gunesch A.P."/>
            <person name="Birkelbach J."/>
            <person name="Nuebel U."/>
            <person name="Pietschmann T."/>
            <person name="Bach T."/>
            <person name="Mueller R."/>
        </authorList>
    </citation>
    <scope>NUCLEOTIDE SEQUENCE</scope>
    <source>
        <strain evidence="2">MSr11367</strain>
    </source>
</reference>
<dbReference type="RefSeq" id="WP_394832108.1">
    <property type="nucleotide sequence ID" value="NZ_CP089929.1"/>
</dbReference>
<evidence type="ECO:0000313" key="2">
    <source>
        <dbReference type="EMBL" id="WXB02479.1"/>
    </source>
</evidence>
<evidence type="ECO:0000256" key="1">
    <source>
        <dbReference type="SAM" id="MobiDB-lite"/>
    </source>
</evidence>
<dbReference type="InterPro" id="IPR008869">
    <property type="entry name" value="MlaC/ttg2D"/>
</dbReference>
<proteinExistence type="predicted"/>
<keyword evidence="3" id="KW-1185">Reference proteome</keyword>
<dbReference type="EMBL" id="CP089983">
    <property type="protein sequence ID" value="WXB02479.1"/>
    <property type="molecule type" value="Genomic_DNA"/>
</dbReference>
<organism evidence="2 3">
    <name type="scientific">Pendulispora rubella</name>
    <dbReference type="NCBI Taxonomy" id="2741070"/>
    <lineage>
        <taxon>Bacteria</taxon>
        <taxon>Pseudomonadati</taxon>
        <taxon>Myxococcota</taxon>
        <taxon>Myxococcia</taxon>
        <taxon>Myxococcales</taxon>
        <taxon>Sorangiineae</taxon>
        <taxon>Pendulisporaceae</taxon>
        <taxon>Pendulispora</taxon>
    </lineage>
</organism>
<dbReference type="PANTHER" id="PTHR36573">
    <property type="entry name" value="INTERMEMBRANE PHOSPHOLIPID TRANSPORT SYSTEM BINDING PROTEIN MLAC"/>
    <property type="match status" value="1"/>
</dbReference>
<dbReference type="Proteomes" id="UP001374803">
    <property type="component" value="Chromosome"/>
</dbReference>
<dbReference type="InterPro" id="IPR042245">
    <property type="entry name" value="Tgt2/MlaC_sf"/>
</dbReference>